<organism evidence="1">
    <name type="scientific">Micrurus carvalhoi</name>
    <dbReference type="NCBI Taxonomy" id="3147026"/>
    <lineage>
        <taxon>Eukaryota</taxon>
        <taxon>Metazoa</taxon>
        <taxon>Chordata</taxon>
        <taxon>Craniata</taxon>
        <taxon>Vertebrata</taxon>
        <taxon>Euteleostomi</taxon>
        <taxon>Lepidosauria</taxon>
        <taxon>Squamata</taxon>
        <taxon>Bifurcata</taxon>
        <taxon>Unidentata</taxon>
        <taxon>Episquamata</taxon>
        <taxon>Toxicofera</taxon>
        <taxon>Serpentes</taxon>
        <taxon>Colubroidea</taxon>
        <taxon>Elapidae</taxon>
        <taxon>Elapinae</taxon>
        <taxon>Micrurus</taxon>
    </lineage>
</organism>
<dbReference type="EMBL" id="IACI01094114">
    <property type="protein sequence ID" value="LAA31155.1"/>
    <property type="molecule type" value="Transcribed_RNA"/>
</dbReference>
<reference evidence="1" key="2">
    <citation type="submission" date="2017-12" db="EMBL/GenBank/DDBJ databases">
        <title>Coralsnake Venomics: Analyses of Venom Gland Transcriptomes and Proteomes of Six Brazilian Taxa.</title>
        <authorList>
            <person name="Aird S.D."/>
            <person name="Jorge da Silva N."/>
            <person name="Qiu L."/>
            <person name="Villar-Briones A."/>
            <person name="Aparecida-Saddi V."/>
            <person name="Campos-Telles M.P."/>
            <person name="Grau M."/>
            <person name="Mikheyev A.S."/>
        </authorList>
    </citation>
    <scope>NUCLEOTIDE SEQUENCE</scope>
    <source>
        <tissue evidence="1">Venom_gland</tissue>
    </source>
</reference>
<name>A0A2H6NF35_9SAUR</name>
<sequence length="123" mass="14464">MKLCWQRQTRKINLIKFEKLLKDMFEGNILTHMENTSNLMLSSKLVQPKLSAERSDYFIILTIVSNPIQINNRIAKLIRRKSIVSLGEMTKMCHPKCFNCTYKSSTDPKMNCHTRIKLLDWES</sequence>
<evidence type="ECO:0000313" key="1">
    <source>
        <dbReference type="EMBL" id="LAA31155.1"/>
    </source>
</evidence>
<accession>A0A2H6NF35</accession>
<dbReference type="AlphaFoldDB" id="A0A2H6NF35"/>
<protein>
    <submittedName>
        <fullName evidence="1">Uncharacterized protein</fullName>
    </submittedName>
</protein>
<reference evidence="1" key="1">
    <citation type="submission" date="2017-07" db="EMBL/GenBank/DDBJ databases">
        <authorList>
            <person name="Mikheyev A."/>
            <person name="Grau M."/>
        </authorList>
    </citation>
    <scope>NUCLEOTIDE SEQUENCE</scope>
    <source>
        <tissue evidence="1">Venom_gland</tissue>
    </source>
</reference>
<proteinExistence type="predicted"/>